<name>A0ACC3MUR4_9PEZI</name>
<gene>
    <name evidence="1" type="ORF">LTR37_014262</name>
</gene>
<evidence type="ECO:0000313" key="2">
    <source>
        <dbReference type="Proteomes" id="UP001281147"/>
    </source>
</evidence>
<comment type="caution">
    <text evidence="1">The sequence shown here is derived from an EMBL/GenBank/DDBJ whole genome shotgun (WGS) entry which is preliminary data.</text>
</comment>
<protein>
    <submittedName>
        <fullName evidence="1">Uncharacterized protein</fullName>
    </submittedName>
</protein>
<proteinExistence type="predicted"/>
<reference evidence="1" key="1">
    <citation type="submission" date="2023-07" db="EMBL/GenBank/DDBJ databases">
        <title>Black Yeasts Isolated from many extreme environments.</title>
        <authorList>
            <person name="Coleine C."/>
            <person name="Stajich J.E."/>
            <person name="Selbmann L."/>
        </authorList>
    </citation>
    <scope>NUCLEOTIDE SEQUENCE</scope>
    <source>
        <strain evidence="1">CCFEE 5714</strain>
    </source>
</reference>
<evidence type="ECO:0000313" key="1">
    <source>
        <dbReference type="EMBL" id="KAK3703684.1"/>
    </source>
</evidence>
<accession>A0ACC3MUR4</accession>
<dbReference type="Proteomes" id="UP001281147">
    <property type="component" value="Unassembled WGS sequence"/>
</dbReference>
<keyword evidence="2" id="KW-1185">Reference proteome</keyword>
<sequence length="381" mass="42902">MSLGYTLSQSIAALERIASLDPEYTRGTSDSEDSLASSAPVYRDIERPRYRGAYHPSAYQDEEKLTHAGTSQPLSQSADSEKAHSSRRYKMEIHEDADDAQPKLKFARVLETTANFLGLVLSFLNPAIAVCIIGLAADNINWATGRGSQESNIVDAVVDVLYNETSDRWEKYKTRMPYLPSYYDTETFSALIGVASVCTLGGLLVAPLSIVRWKALGRSVKLSRKTNTSQSKILLACVVLDIFMFAVALIVIIYARELFRTLGNEYDHEIQLKWFDPPLLMAGQSDDVIRYYHSPAHYNPISWNCRFRGHVSSRMQRRVFEMCNEGIAARTLFALLVALQGLMLVSHTWAWQTERKGGKFPWARSVSRSEERILPLDARSD</sequence>
<dbReference type="EMBL" id="JAUTXU010000148">
    <property type="protein sequence ID" value="KAK3703684.1"/>
    <property type="molecule type" value="Genomic_DNA"/>
</dbReference>
<organism evidence="1 2">
    <name type="scientific">Vermiconidia calcicola</name>
    <dbReference type="NCBI Taxonomy" id="1690605"/>
    <lineage>
        <taxon>Eukaryota</taxon>
        <taxon>Fungi</taxon>
        <taxon>Dikarya</taxon>
        <taxon>Ascomycota</taxon>
        <taxon>Pezizomycotina</taxon>
        <taxon>Dothideomycetes</taxon>
        <taxon>Dothideomycetidae</taxon>
        <taxon>Mycosphaerellales</taxon>
        <taxon>Extremaceae</taxon>
        <taxon>Vermiconidia</taxon>
    </lineage>
</organism>